<keyword evidence="2" id="KW-0808">Transferase</keyword>
<dbReference type="SUPFAM" id="SSF53335">
    <property type="entry name" value="S-adenosyl-L-methionine-dependent methyltransferases"/>
    <property type="match status" value="1"/>
</dbReference>
<evidence type="ECO:0008006" key="4">
    <source>
        <dbReference type="Google" id="ProtNLM"/>
    </source>
</evidence>
<evidence type="ECO:0000256" key="1">
    <source>
        <dbReference type="ARBA" id="ARBA00022603"/>
    </source>
</evidence>
<evidence type="ECO:0000313" key="3">
    <source>
        <dbReference type="EMBL" id="CAD8731059.1"/>
    </source>
</evidence>
<dbReference type="Pfam" id="PF04072">
    <property type="entry name" value="LCM"/>
    <property type="match status" value="1"/>
</dbReference>
<reference evidence="3" key="1">
    <citation type="submission" date="2021-01" db="EMBL/GenBank/DDBJ databases">
        <authorList>
            <person name="Corre E."/>
            <person name="Pelletier E."/>
            <person name="Niang G."/>
            <person name="Scheremetjew M."/>
            <person name="Finn R."/>
            <person name="Kale V."/>
            <person name="Holt S."/>
            <person name="Cochrane G."/>
            <person name="Meng A."/>
            <person name="Brown T."/>
            <person name="Cohen L."/>
        </authorList>
    </citation>
    <scope>NUCLEOTIDE SEQUENCE</scope>
    <source>
        <strain evidence="3">CCMP3189</strain>
    </source>
</reference>
<keyword evidence="1" id="KW-0489">Methyltransferase</keyword>
<proteinExistence type="predicted"/>
<dbReference type="AlphaFoldDB" id="A0A7S0TF07"/>
<gene>
    <name evidence="3" type="ORF">CFRA1165_LOCUS749</name>
</gene>
<protein>
    <recommendedName>
        <fullName evidence="4">[Phosphatase 2A protein]-leucine-carboxy methyltransferase 1</fullName>
    </recommendedName>
</protein>
<evidence type="ECO:0000256" key="2">
    <source>
        <dbReference type="ARBA" id="ARBA00022679"/>
    </source>
</evidence>
<dbReference type="Gene3D" id="3.40.50.150">
    <property type="entry name" value="Vaccinia Virus protein VP39"/>
    <property type="match status" value="1"/>
</dbReference>
<dbReference type="PANTHER" id="PTHR43619">
    <property type="entry name" value="S-ADENOSYL-L-METHIONINE-DEPENDENT METHYLTRANSFERASE YKTD-RELATED"/>
    <property type="match status" value="1"/>
</dbReference>
<dbReference type="GO" id="GO:0008168">
    <property type="term" value="F:methyltransferase activity"/>
    <property type="evidence" value="ECO:0007669"/>
    <property type="project" value="UniProtKB-KW"/>
</dbReference>
<dbReference type="PANTHER" id="PTHR43619:SF2">
    <property type="entry name" value="S-ADENOSYL-L-METHIONINE-DEPENDENT METHYLTRANSFERASES SUPERFAMILY PROTEIN"/>
    <property type="match status" value="1"/>
</dbReference>
<dbReference type="InterPro" id="IPR029063">
    <property type="entry name" value="SAM-dependent_MTases_sf"/>
</dbReference>
<name>A0A7S0TF07_9STRA</name>
<sequence length="246" mass="27670">MDSGEYFDRINVSFDVAYRELTRELVDSGTTQVVSLGVGIDTILEDCLRERPDVKGFAVDFDKTIGRRVELLDRFAIPHAAVSQIGADMRDSARVFDTLRNAGFDRSRPALVCIERVLCYLDREAVVDLFAMLDEFLAPGSYVAYDVLNSAVNLHKPDAWGDMLHFFPDDLDDFHHFAVVRAYNEKQRQTRAGLAPLSMYFLPNASRAEFTSGIPQCYTVLARKSRLGGDPPRWTGDELTRCSCLA</sequence>
<dbReference type="GO" id="GO:0032259">
    <property type="term" value="P:methylation"/>
    <property type="evidence" value="ECO:0007669"/>
    <property type="project" value="UniProtKB-KW"/>
</dbReference>
<organism evidence="3">
    <name type="scientific">Chrysocystis fragilis</name>
    <dbReference type="NCBI Taxonomy" id="1411660"/>
    <lineage>
        <taxon>Eukaryota</taxon>
        <taxon>Sar</taxon>
        <taxon>Stramenopiles</taxon>
        <taxon>Ochrophyta</taxon>
        <taxon>Pelagophyceae</taxon>
        <taxon>Sarcinochrysidales</taxon>
        <taxon>Chrysocystaceae</taxon>
        <taxon>Chrysocystis</taxon>
    </lineage>
</organism>
<dbReference type="InterPro" id="IPR007213">
    <property type="entry name" value="Ppm1/Ppm2/Tcmp"/>
</dbReference>
<accession>A0A7S0TF07</accession>
<dbReference type="EMBL" id="HBFH01001140">
    <property type="protein sequence ID" value="CAD8731059.1"/>
    <property type="molecule type" value="Transcribed_RNA"/>
</dbReference>